<dbReference type="AlphaFoldDB" id="A0AAJ0FQ51"/>
<sequence>MMLKIVTAAVCLAHASFAAPVVGAASHEEHGVNRTTTVQKNADYASLQMLNTHVHTKREKQTFGPAIDYLKKVFGSGEGGNCNCPLGRPTKREEQTFGPAFDLMKQILGSSGVLSNTCDCAESGANGGINSGDLFGSIFGQGGSSDGNSGSVGGSPDGAGPIGDIFSGFTGEGGQNPDNEGGSGAMVTDGPGGIDGPFIGIGNNNGQGTPSVGPDSTYTGTIEGLICGDRNDNSFGSGHGFRGGPDQQATHTSFYSYSYEVTEDGKLTYTFNVDRKHCDYKTDGTLLTRQGIEELVNQCAGS</sequence>
<name>A0AAJ0FQ51_9HYPO</name>
<evidence type="ECO:0000256" key="2">
    <source>
        <dbReference type="SAM" id="SignalP"/>
    </source>
</evidence>
<comment type="caution">
    <text evidence="3">The sequence shown here is derived from an EMBL/GenBank/DDBJ whole genome shotgun (WGS) entry which is preliminary data.</text>
</comment>
<feature type="compositionally biased region" description="Low complexity" evidence="1">
    <location>
        <begin position="196"/>
        <end position="210"/>
    </location>
</feature>
<organism evidence="3 4">
    <name type="scientific">Conoideocrella luteorostrata</name>
    <dbReference type="NCBI Taxonomy" id="1105319"/>
    <lineage>
        <taxon>Eukaryota</taxon>
        <taxon>Fungi</taxon>
        <taxon>Dikarya</taxon>
        <taxon>Ascomycota</taxon>
        <taxon>Pezizomycotina</taxon>
        <taxon>Sordariomycetes</taxon>
        <taxon>Hypocreomycetidae</taxon>
        <taxon>Hypocreales</taxon>
        <taxon>Clavicipitaceae</taxon>
        <taxon>Conoideocrella</taxon>
    </lineage>
</organism>
<feature type="chain" id="PRO_5042523510" evidence="2">
    <location>
        <begin position="19"/>
        <end position="302"/>
    </location>
</feature>
<keyword evidence="2" id="KW-0732">Signal</keyword>
<evidence type="ECO:0000313" key="3">
    <source>
        <dbReference type="EMBL" id="KAK2592602.1"/>
    </source>
</evidence>
<proteinExistence type="predicted"/>
<gene>
    <name evidence="3" type="ORF">QQS21_009709</name>
</gene>
<accession>A0AAJ0FQ51</accession>
<evidence type="ECO:0000313" key="4">
    <source>
        <dbReference type="Proteomes" id="UP001251528"/>
    </source>
</evidence>
<keyword evidence="4" id="KW-1185">Reference proteome</keyword>
<evidence type="ECO:0000256" key="1">
    <source>
        <dbReference type="SAM" id="MobiDB-lite"/>
    </source>
</evidence>
<feature type="signal peptide" evidence="2">
    <location>
        <begin position="1"/>
        <end position="18"/>
    </location>
</feature>
<dbReference type="EMBL" id="JASWJB010000257">
    <property type="protein sequence ID" value="KAK2592602.1"/>
    <property type="molecule type" value="Genomic_DNA"/>
</dbReference>
<dbReference type="Proteomes" id="UP001251528">
    <property type="component" value="Unassembled WGS sequence"/>
</dbReference>
<protein>
    <submittedName>
        <fullName evidence="3">Uncharacterized protein</fullName>
    </submittedName>
</protein>
<feature type="compositionally biased region" description="Gly residues" evidence="1">
    <location>
        <begin position="140"/>
        <end position="161"/>
    </location>
</feature>
<feature type="region of interest" description="Disordered" evidence="1">
    <location>
        <begin position="140"/>
        <end position="216"/>
    </location>
</feature>
<reference evidence="3" key="1">
    <citation type="submission" date="2023-06" db="EMBL/GenBank/DDBJ databases">
        <title>Conoideocrella luteorostrata (Hypocreales: Clavicipitaceae), a potential biocontrol fungus for elongate hemlock scale in United States Christmas tree production areas.</title>
        <authorList>
            <person name="Barrett H."/>
            <person name="Lovett B."/>
            <person name="Macias A.M."/>
            <person name="Stajich J.E."/>
            <person name="Kasson M.T."/>
        </authorList>
    </citation>
    <scope>NUCLEOTIDE SEQUENCE</scope>
    <source>
        <strain evidence="3">ARSEF 14590</strain>
    </source>
</reference>